<reference evidence="10" key="1">
    <citation type="journal article" date="2020" name="mSystems">
        <title>Genome- and Community-Level Interaction Insights into Carbon Utilization and Element Cycling Functions of Hydrothermarchaeota in Hydrothermal Sediment.</title>
        <authorList>
            <person name="Zhou Z."/>
            <person name="Liu Y."/>
            <person name="Xu W."/>
            <person name="Pan J."/>
            <person name="Luo Z.H."/>
            <person name="Li M."/>
        </authorList>
    </citation>
    <scope>NUCLEOTIDE SEQUENCE [LARGE SCALE GENOMIC DNA]</scope>
    <source>
        <strain evidence="10">SpSt-339</strain>
    </source>
</reference>
<dbReference type="GO" id="GO:0008236">
    <property type="term" value="F:serine-type peptidase activity"/>
    <property type="evidence" value="ECO:0007669"/>
    <property type="project" value="UniProtKB-KW"/>
</dbReference>
<proteinExistence type="inferred from homology"/>
<keyword evidence="8" id="KW-0720">Serine protease</keyword>
<evidence type="ECO:0000256" key="1">
    <source>
        <dbReference type="ARBA" id="ARBA00001092"/>
    </source>
</evidence>
<accession>A0A7C2NYC9</accession>
<comment type="caution">
    <text evidence="10">The sequence shown here is derived from an EMBL/GenBank/DDBJ whole genome shotgun (WGS) entry which is preliminary data.</text>
</comment>
<comment type="similarity">
    <text evidence="3">Belongs to the peptidase S51 family.</text>
</comment>
<dbReference type="AlphaFoldDB" id="A0A7C2NYC9"/>
<protein>
    <recommendedName>
        <fullName evidence="5">Cyanophycinase</fullName>
        <ecNumber evidence="4">3.4.15.6</ecNumber>
    </recommendedName>
</protein>
<comment type="function">
    <text evidence="2">Exopeptidase that catalyzes the hydrolytic cleavage of multi-L-arginyl-poly-L-aspartic acid (cyanophycin; a water-insoluble reserve polymer) into aspartate-arginine dipeptides.</text>
</comment>
<dbReference type="CDD" id="cd03145">
    <property type="entry name" value="GAT1_cyanophycinase"/>
    <property type="match status" value="1"/>
</dbReference>
<evidence type="ECO:0000313" key="10">
    <source>
        <dbReference type="EMBL" id="HEN16251.1"/>
    </source>
</evidence>
<keyword evidence="10" id="KW-0121">Carboxypeptidase</keyword>
<gene>
    <name evidence="10" type="ORF">ENQ76_12385</name>
</gene>
<organism evidence="10">
    <name type="scientific">Schlesneria paludicola</name>
    <dbReference type="NCBI Taxonomy" id="360056"/>
    <lineage>
        <taxon>Bacteria</taxon>
        <taxon>Pseudomonadati</taxon>
        <taxon>Planctomycetota</taxon>
        <taxon>Planctomycetia</taxon>
        <taxon>Planctomycetales</taxon>
        <taxon>Planctomycetaceae</taxon>
        <taxon>Schlesneria</taxon>
    </lineage>
</organism>
<comment type="catalytic activity">
    <reaction evidence="1">
        <text>[L-4-(L-arginin-2-N-yl)aspartate](n) + H2O = [L-4-(L-arginin-2-N-yl)aspartate](n-1) + L-4-(L-arginin-2-N-yl)aspartate</text>
        <dbReference type="Rhea" id="RHEA:12845"/>
        <dbReference type="Rhea" id="RHEA-COMP:13728"/>
        <dbReference type="Rhea" id="RHEA-COMP:13734"/>
        <dbReference type="ChEBI" id="CHEBI:15377"/>
        <dbReference type="ChEBI" id="CHEBI:137986"/>
        <dbReference type="ChEBI" id="CHEBI:137991"/>
        <dbReference type="EC" id="3.4.15.6"/>
    </reaction>
</comment>
<evidence type="ECO:0000256" key="2">
    <source>
        <dbReference type="ARBA" id="ARBA00002039"/>
    </source>
</evidence>
<name>A0A7C2NYC9_9PLAN</name>
<keyword evidence="6" id="KW-0645">Protease</keyword>
<dbReference type="GO" id="GO:0008241">
    <property type="term" value="F:peptidyl-dipeptidase activity"/>
    <property type="evidence" value="ECO:0007669"/>
    <property type="project" value="UniProtKB-EC"/>
</dbReference>
<dbReference type="EMBL" id="DSOK01000343">
    <property type="protein sequence ID" value="HEN16251.1"/>
    <property type="molecule type" value="Genomic_DNA"/>
</dbReference>
<dbReference type="PANTHER" id="PTHR36175:SF1">
    <property type="entry name" value="CYANOPHYCINASE"/>
    <property type="match status" value="1"/>
</dbReference>
<evidence type="ECO:0000256" key="4">
    <source>
        <dbReference type="ARBA" id="ARBA00013115"/>
    </source>
</evidence>
<dbReference type="Pfam" id="PF03575">
    <property type="entry name" value="Peptidase_S51"/>
    <property type="match status" value="1"/>
</dbReference>
<feature type="compositionally biased region" description="Basic and acidic residues" evidence="9">
    <location>
        <begin position="541"/>
        <end position="553"/>
    </location>
</feature>
<evidence type="ECO:0000256" key="3">
    <source>
        <dbReference type="ARBA" id="ARBA00006534"/>
    </source>
</evidence>
<dbReference type="GO" id="GO:0006508">
    <property type="term" value="P:proteolysis"/>
    <property type="evidence" value="ECO:0007669"/>
    <property type="project" value="UniProtKB-KW"/>
</dbReference>
<evidence type="ECO:0000256" key="6">
    <source>
        <dbReference type="ARBA" id="ARBA00022670"/>
    </source>
</evidence>
<sequence length="560" mass="59724">MIRRTPTTWHRLRTRLAALTVGCVAHLAAFLPVSIHAQEVADTKPLPQSDVRGSLVIVGGGVIPEPIVERFLELGGGLKTRLVVITTASSYASYPSNEWRLAYWYEQPVQAVHVLHTSDRAVADSDEFSAILDDATAVWFIGGNQLNVTNVYLGTKTEERLHALMRRGGVIGGTSAGAAIMSRVMIGGNTPDGPDLRAGFGFLPGVIIDQHFVKRNRQPRLFKALATNPGMVGVGIDEGTALVVHPAGIEVMGDSEVVLCLAGTSQTREITQRFKSGENIDLSKWSMAAAGRARWDTYSRAEKRPAPEVPQGAVVIAGRKTPKAAIEEFLAAAGGKSAPVLVVTEGDKNSEDSELLQGCFEEAGAENVRLCQAATAAELEHPDLKQALSQARGVWFVGAQERRMMDFVLQARMDRLVKDILERGGAVGGSSAGGKIHGDGVLSPADDESDPLGDIYACGLGVLPGVVIEQQVVDNASASSIAKTLHQRFPWCVGVGLQDSAAVVVRGHTMEVLGDDAVAVIGEPGDSEDASGAVEMVQAGEKYDLRERRRMDSDDITPTR</sequence>
<dbReference type="SUPFAM" id="SSF52317">
    <property type="entry name" value="Class I glutamine amidotransferase-like"/>
    <property type="match status" value="2"/>
</dbReference>
<dbReference type="EC" id="3.4.15.6" evidence="4"/>
<dbReference type="Gene3D" id="3.40.50.880">
    <property type="match status" value="2"/>
</dbReference>
<feature type="region of interest" description="Disordered" evidence="9">
    <location>
        <begin position="523"/>
        <end position="560"/>
    </location>
</feature>
<dbReference type="NCBIfam" id="TIGR02069">
    <property type="entry name" value="cyanophycinase"/>
    <property type="match status" value="1"/>
</dbReference>
<dbReference type="InterPro" id="IPR005320">
    <property type="entry name" value="Peptidase_S51"/>
</dbReference>
<dbReference type="InterPro" id="IPR011811">
    <property type="entry name" value="Peptidase_S51_cyanophycinase"/>
</dbReference>
<dbReference type="PANTHER" id="PTHR36175">
    <property type="entry name" value="CYANOPHYCINASE"/>
    <property type="match status" value="1"/>
</dbReference>
<evidence type="ECO:0000256" key="9">
    <source>
        <dbReference type="SAM" id="MobiDB-lite"/>
    </source>
</evidence>
<evidence type="ECO:0000256" key="8">
    <source>
        <dbReference type="ARBA" id="ARBA00022825"/>
    </source>
</evidence>
<evidence type="ECO:0000256" key="5">
    <source>
        <dbReference type="ARBA" id="ARBA00015719"/>
    </source>
</evidence>
<dbReference type="InterPro" id="IPR029062">
    <property type="entry name" value="Class_I_gatase-like"/>
</dbReference>
<evidence type="ECO:0000256" key="7">
    <source>
        <dbReference type="ARBA" id="ARBA00022801"/>
    </source>
</evidence>
<dbReference type="GO" id="GO:0004180">
    <property type="term" value="F:carboxypeptidase activity"/>
    <property type="evidence" value="ECO:0007669"/>
    <property type="project" value="UniProtKB-KW"/>
</dbReference>
<keyword evidence="7 10" id="KW-0378">Hydrolase</keyword>